<feature type="transmembrane region" description="Helical" evidence="5">
    <location>
        <begin position="435"/>
        <end position="455"/>
    </location>
</feature>
<proteinExistence type="inferred from homology"/>
<accession>Q4FLF4</accession>
<comment type="function">
    <text evidence="6">Part of the binding-protein-dependent transport system for phosphate; probably responsible for the translocation of the substrate across the membrane.</text>
</comment>
<evidence type="ECO:0000256" key="3">
    <source>
        <dbReference type="ARBA" id="ARBA00022989"/>
    </source>
</evidence>
<evidence type="ECO:0000313" key="9">
    <source>
        <dbReference type="Proteomes" id="UP000002528"/>
    </source>
</evidence>
<dbReference type="PANTHER" id="PTHR42727:SF1">
    <property type="entry name" value="PHOSPHATE TRANSPORT SYSTEM PERMEASE"/>
    <property type="match status" value="1"/>
</dbReference>
<dbReference type="GO" id="GO:0006817">
    <property type="term" value="P:phosphate ion transport"/>
    <property type="evidence" value="ECO:0007669"/>
    <property type="project" value="UniProtKB-KW"/>
</dbReference>
<dbReference type="NCBIfam" id="TIGR02138">
    <property type="entry name" value="phosphate_pstC"/>
    <property type="match status" value="1"/>
</dbReference>
<dbReference type="Gene3D" id="1.10.3720.10">
    <property type="entry name" value="MetI-like"/>
    <property type="match status" value="1"/>
</dbReference>
<dbReference type="Pfam" id="PF12501">
    <property type="entry name" value="DUF3708"/>
    <property type="match status" value="1"/>
</dbReference>
<evidence type="ECO:0000256" key="5">
    <source>
        <dbReference type="RuleBase" id="RU363032"/>
    </source>
</evidence>
<feature type="transmembrane region" description="Helical" evidence="5">
    <location>
        <begin position="131"/>
        <end position="150"/>
    </location>
</feature>
<dbReference type="PANTHER" id="PTHR42727">
    <property type="entry name" value="PHOSPHATE TRANSPORT SYSTEM PERMEASE PROTEIN"/>
    <property type="match status" value="1"/>
</dbReference>
<dbReference type="EMBL" id="CP000084">
    <property type="protein sequence ID" value="AAZ21984.1"/>
    <property type="molecule type" value="Genomic_DNA"/>
</dbReference>
<comment type="similarity">
    <text evidence="6">Belongs to the binding-protein-dependent transport system permease family. CysTW subfamily.</text>
</comment>
<dbReference type="OrthoDB" id="9785113at2"/>
<dbReference type="CDD" id="cd06261">
    <property type="entry name" value="TM_PBP2"/>
    <property type="match status" value="1"/>
</dbReference>
<dbReference type="PROSITE" id="PS50928">
    <property type="entry name" value="ABC_TM1"/>
    <property type="match status" value="1"/>
</dbReference>
<dbReference type="eggNOG" id="COG0573">
    <property type="taxonomic scope" value="Bacteria"/>
</dbReference>
<feature type="transmembrane region" description="Helical" evidence="5">
    <location>
        <begin position="314"/>
        <end position="333"/>
    </location>
</feature>
<evidence type="ECO:0000256" key="1">
    <source>
        <dbReference type="ARBA" id="ARBA00004651"/>
    </source>
</evidence>
<evidence type="ECO:0000256" key="4">
    <source>
        <dbReference type="ARBA" id="ARBA00023136"/>
    </source>
</evidence>
<keyword evidence="6" id="KW-1003">Cell membrane</keyword>
<dbReference type="STRING" id="335992.SAR11_1178"/>
<feature type="domain" description="ABC transmembrane type-1" evidence="7">
    <location>
        <begin position="238"/>
        <end position="454"/>
    </location>
</feature>
<gene>
    <name evidence="8" type="primary">pstC</name>
    <name evidence="8" type="ordered locus">SAR11_1178</name>
</gene>
<keyword evidence="3 5" id="KW-1133">Transmembrane helix</keyword>
<feature type="transmembrane region" description="Helical" evidence="5">
    <location>
        <begin position="162"/>
        <end position="187"/>
    </location>
</feature>
<dbReference type="InterPro" id="IPR011864">
    <property type="entry name" value="Phosphate_PstC"/>
</dbReference>
<keyword evidence="5" id="KW-0813">Transport</keyword>
<evidence type="ECO:0000256" key="6">
    <source>
        <dbReference type="RuleBase" id="RU363054"/>
    </source>
</evidence>
<dbReference type="Proteomes" id="UP000002528">
    <property type="component" value="Chromosome"/>
</dbReference>
<dbReference type="GO" id="GO:0005886">
    <property type="term" value="C:plasma membrane"/>
    <property type="evidence" value="ECO:0007669"/>
    <property type="project" value="UniProtKB-SubCell"/>
</dbReference>
<keyword evidence="2 5" id="KW-0812">Transmembrane</keyword>
<feature type="transmembrane region" description="Helical" evidence="5">
    <location>
        <begin position="237"/>
        <end position="261"/>
    </location>
</feature>
<keyword evidence="6" id="KW-0592">Phosphate transport</keyword>
<feature type="transmembrane region" description="Helical" evidence="5">
    <location>
        <begin position="44"/>
        <end position="64"/>
    </location>
</feature>
<dbReference type="InterPro" id="IPR000515">
    <property type="entry name" value="MetI-like"/>
</dbReference>
<feature type="transmembrane region" description="Helical" evidence="5">
    <location>
        <begin position="281"/>
        <end position="302"/>
    </location>
</feature>
<dbReference type="InterPro" id="IPR022182">
    <property type="entry name" value="PstC_N"/>
</dbReference>
<dbReference type="RefSeq" id="WP_011282195.1">
    <property type="nucleotide sequence ID" value="NC_007205.1"/>
</dbReference>
<sequence length="466" mass="51189">MNIIILLLVTIFSYLSFLYGRSRIRKITSTQSIKINALPNYYGYYLALWCALPALIILLFWSIFEPAIIKYLISQTLIQNDLNYSGDQLNLLYQKIRSLYEGNFSGTLTEEIKIGVKNYENLQTIAQNSKIVLLLSTFIAAISYGIFRISKNNKARHDVEKILTGLLFVCSLVAILTTMGIIFSLLFESLKFFSAINIFDFLFGMNWSPQRAFVSDASAITALEYENLKGAFGSVPLFAGTAFIALIAMLVAVPIGLFSGIYMAEYASSKVRKYSKPIIEILAGIPTVVYGFFAALTVGPFFRELGEKLNLEVSSESALAAGLVMGVMIIPYVSSLSDDVINAVPQSLRDGSYAIGATKSETIKNVVIPAALPGIVGSVLLAVSRAIGETMIVVMAAGLAANLTINPLESTTTITTQIVMLLIGDQEFDSPKTQSAFALGLTLFFATLILNYIALRFVKKYREKYE</sequence>
<evidence type="ECO:0000259" key="7">
    <source>
        <dbReference type="PROSITE" id="PS50928"/>
    </source>
</evidence>
<dbReference type="Pfam" id="PF00528">
    <property type="entry name" value="BPD_transp_1"/>
    <property type="match status" value="1"/>
</dbReference>
<reference evidence="8 9" key="1">
    <citation type="journal article" date="2005" name="Science">
        <title>Genome streamlining in a cosmopolitan oceanic bacterium.</title>
        <authorList>
            <person name="Giovannoni S.J."/>
            <person name="Tripp H.J."/>
            <person name="Givan S."/>
            <person name="Podar M."/>
            <person name="Vergin K.L."/>
            <person name="Baptista D."/>
            <person name="Bibbs L."/>
            <person name="Eads J."/>
            <person name="Richardson T.H."/>
            <person name="Noordewier M."/>
            <person name="Rappe M.S."/>
            <person name="Short J.M."/>
            <person name="Carrington J.C."/>
            <person name="Mathur E.J."/>
        </authorList>
    </citation>
    <scope>NUCLEOTIDE SEQUENCE [LARGE SCALE GENOMIC DNA]</scope>
    <source>
        <strain evidence="8 9">HTCC1062</strain>
    </source>
</reference>
<keyword evidence="4 5" id="KW-0472">Membrane</keyword>
<protein>
    <recommendedName>
        <fullName evidence="6">Phosphate transport system permease protein</fullName>
    </recommendedName>
</protein>
<name>Q4FLF4_PELUB</name>
<keyword evidence="9" id="KW-1185">Reference proteome</keyword>
<dbReference type="InterPro" id="IPR035906">
    <property type="entry name" value="MetI-like_sf"/>
</dbReference>
<evidence type="ECO:0000256" key="2">
    <source>
        <dbReference type="ARBA" id="ARBA00022692"/>
    </source>
</evidence>
<dbReference type="AlphaFoldDB" id="Q4FLF4"/>
<dbReference type="SUPFAM" id="SSF161098">
    <property type="entry name" value="MetI-like"/>
    <property type="match status" value="1"/>
</dbReference>
<organism evidence="8 9">
    <name type="scientific">Pelagibacter ubique (strain HTCC1062)</name>
    <dbReference type="NCBI Taxonomy" id="335992"/>
    <lineage>
        <taxon>Bacteria</taxon>
        <taxon>Pseudomonadati</taxon>
        <taxon>Pseudomonadota</taxon>
        <taxon>Alphaproteobacteria</taxon>
        <taxon>Candidatus Pelagibacterales</taxon>
        <taxon>Candidatus Pelagibacteraceae</taxon>
        <taxon>Candidatus Pelagibacter</taxon>
    </lineage>
</organism>
<dbReference type="GeneID" id="66295674"/>
<feature type="transmembrane region" description="Helical" evidence="5">
    <location>
        <begin position="366"/>
        <end position="387"/>
    </location>
</feature>
<evidence type="ECO:0000313" key="8">
    <source>
        <dbReference type="EMBL" id="AAZ21984.1"/>
    </source>
</evidence>
<dbReference type="GO" id="GO:0005315">
    <property type="term" value="F:phosphate transmembrane transporter activity"/>
    <property type="evidence" value="ECO:0007669"/>
    <property type="project" value="InterPro"/>
</dbReference>
<keyword evidence="6" id="KW-0997">Cell inner membrane</keyword>
<dbReference type="HOGENOM" id="CLU_033621_1_1_5"/>
<comment type="subcellular location">
    <subcellularLocation>
        <location evidence="6">Cell inner membrane</location>
        <topology evidence="6">Multi-pass membrane protein</topology>
    </subcellularLocation>
    <subcellularLocation>
        <location evidence="1 5">Cell membrane</location>
        <topology evidence="1 5">Multi-pass membrane protein</topology>
    </subcellularLocation>
</comment>
<dbReference type="KEGG" id="pub:SAR11_1178"/>